<keyword evidence="3" id="KW-0963">Cytoplasm</keyword>
<dbReference type="AlphaFoldDB" id="A0A6J6B2I4"/>
<name>A0A6J6B2I4_9ZZZZ</name>
<keyword evidence="4" id="KW-0436">Ligase</keyword>
<dbReference type="Pfam" id="PF08245">
    <property type="entry name" value="Mur_ligase_M"/>
    <property type="match status" value="1"/>
</dbReference>
<evidence type="ECO:0000259" key="8">
    <source>
        <dbReference type="Pfam" id="PF08245"/>
    </source>
</evidence>
<dbReference type="HAMAP" id="MF_00639">
    <property type="entry name" value="MurD"/>
    <property type="match status" value="1"/>
</dbReference>
<evidence type="ECO:0000256" key="5">
    <source>
        <dbReference type="ARBA" id="ARBA00022741"/>
    </source>
</evidence>
<dbReference type="InterPro" id="IPR036615">
    <property type="entry name" value="Mur_ligase_C_dom_sf"/>
</dbReference>
<dbReference type="InterPro" id="IPR005762">
    <property type="entry name" value="MurD"/>
</dbReference>
<dbReference type="SUPFAM" id="SSF53244">
    <property type="entry name" value="MurD-like peptide ligases, peptide-binding domain"/>
    <property type="match status" value="1"/>
</dbReference>
<comment type="pathway">
    <text evidence="2">Cell wall biogenesis; peptidoglycan biosynthesis.</text>
</comment>
<evidence type="ECO:0000256" key="4">
    <source>
        <dbReference type="ARBA" id="ARBA00022598"/>
    </source>
</evidence>
<dbReference type="EMBL" id="CAEZSI010000013">
    <property type="protein sequence ID" value="CAB4533065.1"/>
    <property type="molecule type" value="Genomic_DNA"/>
</dbReference>
<dbReference type="SUPFAM" id="SSF51984">
    <property type="entry name" value="MurCD N-terminal domain"/>
    <property type="match status" value="1"/>
</dbReference>
<dbReference type="Gene3D" id="3.40.1190.10">
    <property type="entry name" value="Mur-like, catalytic domain"/>
    <property type="match status" value="1"/>
</dbReference>
<sequence length="457" mass="49268">MPITFQSQRILILGAGVTGNAVARSLTERGAHIVIADEKSSAASEFVISTPSEIEISDFDKIVVSPGWKPDHPLIIAAREGELELLNEIDLAWQIRSERAPGQRWLAVTGTNGKTSTVELVAAILQKGGIKAVACGNVGDTVIDAVDRPDAYEVLVLELSSFQLHWSNQAQFVASAVLNIADDHIDWHGSFDEYAKTKLTLLERSTTAILNAQDGEIVTRTSHWQGRKVFYSLDTPAPGELGLVEELLVDRAFVADPQEAAVFAELVEVKPTIPHNVSNTLAAAGLARAVGISHEDIRGAIKEFRPGRHRIETVHAANSITWVDDSKATNPHAATASLLSHESVIWIAGGLAKGADMESMIEKTNKRIKAAILIGTDRDLIEKALIKFCPEVPRILVDGSDSQELMEKVITQALSLATAGDTVLLAPACASMDQFKSYADRGDRFAAAVAKVVSHED</sequence>
<dbReference type="GO" id="GO:0008360">
    <property type="term" value="P:regulation of cell shape"/>
    <property type="evidence" value="ECO:0007669"/>
    <property type="project" value="InterPro"/>
</dbReference>
<evidence type="ECO:0000313" key="9">
    <source>
        <dbReference type="EMBL" id="CAB4533065.1"/>
    </source>
</evidence>
<proteinExistence type="inferred from homology"/>
<reference evidence="9" key="1">
    <citation type="submission" date="2020-05" db="EMBL/GenBank/DDBJ databases">
        <authorList>
            <person name="Chiriac C."/>
            <person name="Salcher M."/>
            <person name="Ghai R."/>
            <person name="Kavagutti S V."/>
        </authorList>
    </citation>
    <scope>NUCLEOTIDE SEQUENCE</scope>
</reference>
<dbReference type="Pfam" id="PF02875">
    <property type="entry name" value="Mur_ligase_C"/>
    <property type="match status" value="1"/>
</dbReference>
<accession>A0A6J6B2I4</accession>
<dbReference type="GO" id="GO:0008764">
    <property type="term" value="F:UDP-N-acetylmuramoylalanine-D-glutamate ligase activity"/>
    <property type="evidence" value="ECO:0007669"/>
    <property type="project" value="UniProtKB-EC"/>
</dbReference>
<dbReference type="InterPro" id="IPR036565">
    <property type="entry name" value="Mur-like_cat_sf"/>
</dbReference>
<feature type="domain" description="Mur ligase central" evidence="8">
    <location>
        <begin position="108"/>
        <end position="287"/>
    </location>
</feature>
<dbReference type="PANTHER" id="PTHR43692:SF1">
    <property type="entry name" value="UDP-N-ACETYLMURAMOYLALANINE--D-GLUTAMATE LIGASE"/>
    <property type="match status" value="1"/>
</dbReference>
<evidence type="ECO:0000259" key="7">
    <source>
        <dbReference type="Pfam" id="PF02875"/>
    </source>
</evidence>
<evidence type="ECO:0000256" key="6">
    <source>
        <dbReference type="ARBA" id="ARBA00022840"/>
    </source>
</evidence>
<feature type="domain" description="Mur ligase C-terminal" evidence="7">
    <location>
        <begin position="309"/>
        <end position="429"/>
    </location>
</feature>
<dbReference type="UniPathway" id="UPA00219"/>
<evidence type="ECO:0000256" key="1">
    <source>
        <dbReference type="ARBA" id="ARBA00004496"/>
    </source>
</evidence>
<keyword evidence="6" id="KW-0067">ATP-binding</keyword>
<gene>
    <name evidence="9" type="ORF">UFOPK1412_00174</name>
</gene>
<keyword evidence="5" id="KW-0547">Nucleotide-binding</keyword>
<dbReference type="GO" id="GO:0009252">
    <property type="term" value="P:peptidoglycan biosynthetic process"/>
    <property type="evidence" value="ECO:0007669"/>
    <property type="project" value="UniProtKB-UniPathway"/>
</dbReference>
<comment type="subcellular location">
    <subcellularLocation>
        <location evidence="1">Cytoplasm</location>
    </subcellularLocation>
</comment>
<evidence type="ECO:0000256" key="2">
    <source>
        <dbReference type="ARBA" id="ARBA00004752"/>
    </source>
</evidence>
<dbReference type="Pfam" id="PF21799">
    <property type="entry name" value="MurD-like_N"/>
    <property type="match status" value="1"/>
</dbReference>
<dbReference type="InterPro" id="IPR004101">
    <property type="entry name" value="Mur_ligase_C"/>
</dbReference>
<dbReference type="SUPFAM" id="SSF53623">
    <property type="entry name" value="MurD-like peptide ligases, catalytic domain"/>
    <property type="match status" value="1"/>
</dbReference>
<organism evidence="9">
    <name type="scientific">freshwater metagenome</name>
    <dbReference type="NCBI Taxonomy" id="449393"/>
    <lineage>
        <taxon>unclassified sequences</taxon>
        <taxon>metagenomes</taxon>
        <taxon>ecological metagenomes</taxon>
    </lineage>
</organism>
<dbReference type="GO" id="GO:0005737">
    <property type="term" value="C:cytoplasm"/>
    <property type="evidence" value="ECO:0007669"/>
    <property type="project" value="UniProtKB-SubCell"/>
</dbReference>
<dbReference type="NCBIfam" id="TIGR01087">
    <property type="entry name" value="murD"/>
    <property type="match status" value="1"/>
</dbReference>
<protein>
    <submittedName>
        <fullName evidence="9">Unannotated protein</fullName>
    </submittedName>
</protein>
<dbReference type="Gene3D" id="3.40.50.720">
    <property type="entry name" value="NAD(P)-binding Rossmann-like Domain"/>
    <property type="match status" value="1"/>
</dbReference>
<dbReference type="GO" id="GO:0005524">
    <property type="term" value="F:ATP binding"/>
    <property type="evidence" value="ECO:0007669"/>
    <property type="project" value="UniProtKB-KW"/>
</dbReference>
<dbReference type="GO" id="GO:0051301">
    <property type="term" value="P:cell division"/>
    <property type="evidence" value="ECO:0007669"/>
    <property type="project" value="InterPro"/>
</dbReference>
<dbReference type="PANTHER" id="PTHR43692">
    <property type="entry name" value="UDP-N-ACETYLMURAMOYLALANINE--D-GLUTAMATE LIGASE"/>
    <property type="match status" value="1"/>
</dbReference>
<dbReference type="InterPro" id="IPR013221">
    <property type="entry name" value="Mur_ligase_cen"/>
</dbReference>
<evidence type="ECO:0000256" key="3">
    <source>
        <dbReference type="ARBA" id="ARBA00022490"/>
    </source>
</evidence>
<dbReference type="Gene3D" id="3.90.190.20">
    <property type="entry name" value="Mur ligase, C-terminal domain"/>
    <property type="match status" value="1"/>
</dbReference>